<dbReference type="VEuPathDB" id="FungiDB:AeMF1_018270"/>
<comment type="caution">
    <text evidence="2">The sequence shown here is derived from an EMBL/GenBank/DDBJ whole genome shotgun (WGS) entry which is preliminary data.</text>
</comment>
<reference evidence="2 3" key="1">
    <citation type="submission" date="2019-07" db="EMBL/GenBank/DDBJ databases">
        <title>Genomics analysis of Aphanomyces spp. identifies a new class of oomycete effector associated with host adaptation.</title>
        <authorList>
            <person name="Gaulin E."/>
        </authorList>
    </citation>
    <scope>NUCLEOTIDE SEQUENCE [LARGE SCALE GENOMIC DNA]</scope>
    <source>
        <strain evidence="2 3">ATCC 201684</strain>
    </source>
</reference>
<protein>
    <submittedName>
        <fullName evidence="2">Uncharacterized protein</fullName>
    </submittedName>
</protein>
<sequence length="471" mass="53095">MVTTSEHIESRLELTDVPQVDPSATKMEISEIDHGLALLPTVSDLSQRVFDLQDSVRYTETSVSLQLNQMLVDQHGVNSALGSLTSAVEVASNRTQLLEVDLSSLEQGVSSTRQDLLNRVQHLTDQVHQVGLTVETTRSVTDSQISYIQKSLTETVPRETHETAIQTLTETILELRQSLQDQASVSQQLRSGLLCNEDRFQTELYQLQQEVQSLRLLQSDFQTRVPAEFSETRHLVEVLDKSNKHLSACVSDLTRENSQLTKQVLFLKEQLNRHQQELQELRTQTPETQQATEPTSVPTSSDSNEVPALVRDLNERIASLAAGLTSNMNDLKESIIVMDQDKKLGQATKFTIVPSSDHQDDCAFFIRQLLETADRCQLSDNDRRSLLGLAPVPTPVFSDELVSTLLTEGLSYPGEDYDKEIEDRLHPIAKTDIRRQLDRIKARRKNPTHEEILKSLDLDPSIPTFLWLLLP</sequence>
<feature type="region of interest" description="Disordered" evidence="1">
    <location>
        <begin position="281"/>
        <end position="305"/>
    </location>
</feature>
<feature type="compositionally biased region" description="Low complexity" evidence="1">
    <location>
        <begin position="283"/>
        <end position="295"/>
    </location>
</feature>
<evidence type="ECO:0000313" key="3">
    <source>
        <dbReference type="Proteomes" id="UP000481153"/>
    </source>
</evidence>
<dbReference type="EMBL" id="VJMJ01000008">
    <property type="protein sequence ID" value="KAF0744822.1"/>
    <property type="molecule type" value="Genomic_DNA"/>
</dbReference>
<proteinExistence type="predicted"/>
<name>A0A6G0XVU8_9STRA</name>
<accession>A0A6G0XVU8</accession>
<organism evidence="2 3">
    <name type="scientific">Aphanomyces euteiches</name>
    <dbReference type="NCBI Taxonomy" id="100861"/>
    <lineage>
        <taxon>Eukaryota</taxon>
        <taxon>Sar</taxon>
        <taxon>Stramenopiles</taxon>
        <taxon>Oomycota</taxon>
        <taxon>Saprolegniomycetes</taxon>
        <taxon>Saprolegniales</taxon>
        <taxon>Verrucalvaceae</taxon>
        <taxon>Aphanomyces</taxon>
    </lineage>
</organism>
<keyword evidence="3" id="KW-1185">Reference proteome</keyword>
<evidence type="ECO:0000256" key="1">
    <source>
        <dbReference type="SAM" id="MobiDB-lite"/>
    </source>
</evidence>
<evidence type="ECO:0000313" key="2">
    <source>
        <dbReference type="EMBL" id="KAF0744822.1"/>
    </source>
</evidence>
<gene>
    <name evidence="2" type="ORF">Ae201684_000728</name>
</gene>
<dbReference type="AlphaFoldDB" id="A0A6G0XVU8"/>
<dbReference type="VEuPathDB" id="FungiDB:AeMF1_018271"/>
<dbReference type="Proteomes" id="UP000481153">
    <property type="component" value="Unassembled WGS sequence"/>
</dbReference>